<accession>A0ABN7VRV1</accession>
<sequence length="609" mass="70010">MAKILKYPGCDREIRTSKTRDLNKHMNLNGNLRKEQCQPALRLMQNPVGNPLIQRAQAHSCQNPAENPTRQIPIQNQVPGPEGNLDKNPPTFQPREVSVPALNPEIGSSVKEEFHTLSSKYYFIKANNKETVIGAYKRINEESEAIAEKTNSRIDMRKSENYTLTTIKFFKETTLAPKKSEKISEQENAWLNLASIGALVFAEKYEGEAIQYDVNSMYIYEMLNKEASWPIVSGKFHTINASLVGKWTKFPYGIYKATIKGNPPKKSLQCTRYLRYNLHGVYTHFDLEYMFGKWGNILYNIKKEGGIAEKVSKALLVSLWGALCEQRNGQNYGVHLRIKPFLLASARKRITEIVRPLGNQVKCIHTDGFIVAGQVNLKTGIEMSKLKFEKRGVCVVKNCILVLWKPSYPEIPNLADFEKIQQEQSTKLDAIVSSLRETLQTVKRKLFKKSDINLPNEIIIEIFQHLRIQNDRICGNNELCIRDAGLCPYNIRNFDELIKKKPLPNAIKYIKQIEFEKIDSYFNMNEFLLEDIISICQDIITISFKDCGWGFLNNSSLKITLDTYNSLELTMQEVITWKMIETAQINIIKEAFRLRYRKDSKLISEYAGY</sequence>
<evidence type="ECO:0000313" key="3">
    <source>
        <dbReference type="Proteomes" id="UP000789901"/>
    </source>
</evidence>
<protein>
    <submittedName>
        <fullName evidence="2">42658_t:CDS:1</fullName>
    </submittedName>
</protein>
<dbReference type="Proteomes" id="UP000789901">
    <property type="component" value="Unassembled WGS sequence"/>
</dbReference>
<evidence type="ECO:0000313" key="2">
    <source>
        <dbReference type="EMBL" id="CAG8795854.1"/>
    </source>
</evidence>
<proteinExistence type="predicted"/>
<feature type="compositionally biased region" description="Polar residues" evidence="1">
    <location>
        <begin position="60"/>
        <end position="78"/>
    </location>
</feature>
<evidence type="ECO:0000256" key="1">
    <source>
        <dbReference type="SAM" id="MobiDB-lite"/>
    </source>
</evidence>
<dbReference type="SUPFAM" id="SSF56672">
    <property type="entry name" value="DNA/RNA polymerases"/>
    <property type="match status" value="1"/>
</dbReference>
<dbReference type="InterPro" id="IPR043502">
    <property type="entry name" value="DNA/RNA_pol_sf"/>
</dbReference>
<feature type="region of interest" description="Disordered" evidence="1">
    <location>
        <begin position="60"/>
        <end position="89"/>
    </location>
</feature>
<keyword evidence="3" id="KW-1185">Reference proteome</keyword>
<organism evidence="2 3">
    <name type="scientific">Gigaspora margarita</name>
    <dbReference type="NCBI Taxonomy" id="4874"/>
    <lineage>
        <taxon>Eukaryota</taxon>
        <taxon>Fungi</taxon>
        <taxon>Fungi incertae sedis</taxon>
        <taxon>Mucoromycota</taxon>
        <taxon>Glomeromycotina</taxon>
        <taxon>Glomeromycetes</taxon>
        <taxon>Diversisporales</taxon>
        <taxon>Gigasporaceae</taxon>
        <taxon>Gigaspora</taxon>
    </lineage>
</organism>
<gene>
    <name evidence="2" type="ORF">GMARGA_LOCUS22073</name>
</gene>
<feature type="non-terminal residue" evidence="2">
    <location>
        <position position="609"/>
    </location>
</feature>
<dbReference type="EMBL" id="CAJVQB010020962">
    <property type="protein sequence ID" value="CAG8795854.1"/>
    <property type="molecule type" value="Genomic_DNA"/>
</dbReference>
<reference evidence="2 3" key="1">
    <citation type="submission" date="2021-06" db="EMBL/GenBank/DDBJ databases">
        <authorList>
            <person name="Kallberg Y."/>
            <person name="Tangrot J."/>
            <person name="Rosling A."/>
        </authorList>
    </citation>
    <scope>NUCLEOTIDE SEQUENCE [LARGE SCALE GENOMIC DNA]</scope>
    <source>
        <strain evidence="2 3">120-4 pot B 10/14</strain>
    </source>
</reference>
<comment type="caution">
    <text evidence="2">The sequence shown here is derived from an EMBL/GenBank/DDBJ whole genome shotgun (WGS) entry which is preliminary data.</text>
</comment>
<name>A0ABN7VRV1_GIGMA</name>